<proteinExistence type="predicted"/>
<organism evidence="2 3">
    <name type="scientific">Luteolibacter rhizosphaerae</name>
    <dbReference type="NCBI Taxonomy" id="2989719"/>
    <lineage>
        <taxon>Bacteria</taxon>
        <taxon>Pseudomonadati</taxon>
        <taxon>Verrucomicrobiota</taxon>
        <taxon>Verrucomicrobiia</taxon>
        <taxon>Verrucomicrobiales</taxon>
        <taxon>Verrucomicrobiaceae</taxon>
        <taxon>Luteolibacter</taxon>
    </lineage>
</organism>
<feature type="signal peptide" evidence="1">
    <location>
        <begin position="1"/>
        <end position="21"/>
    </location>
</feature>
<keyword evidence="1" id="KW-0732">Signal</keyword>
<sequence length="863" mass="89021">MYKRLFLLLFCLLSTMGQILAQIPGNGQYRFSVLLAPHELNGTLPITITPPGGTPQAGTITVALGPKGALAGTMTLAPNTYTISGSQKATNSGLSVKLTATGPGGAIKLNGSLKTDGYITGKSAGGKDPLIPKGSVFAIDARAAKALVAKMDIQLSADAKGVVSGGGTARFLGQDETVSLKGKLTKAVVDPRRGTVKKGESCTLTLSSPSISWSGKGSVLEDGFAFAWKAKGGGGTTAGSLLPVKSTDADQGSSAGQIVVADGALDVLYPRSTSMSFEVIDAVLTSYPDEVTAQLNLGTVPASSLVIGGNTITINPLNFADGKNTLTITAKDELGRSMSSSFVFWSGTYSLTVTVVDELGNPVPGADVFAAIGDSPNVVKSGISGGNGAVIFTGLPDRTITLEASTASGLIGTTSVVGTGGSTTVKVIGFKTPSAIANNDFSTGTTAGWEVSPGAATIIAHDEGDTGAGALATPANGAFAVGPDYDMELATLGEGPQLASRTAAVSPGTKALKVRYRFITTEVPGGYFGSKYNDYFAIVLRTQSGGGFAAEANTMNNMGLAAFDAAGRTAWREVTLPVTDTGDVFQVNMLVANVGDGAYDSYLIVDKIEEVKIDLVVTNAERQLLETNRFEIKVDGGAVGSNFKIEISRAGSNTWYPLSTNQIEDNFKQRVAGAFNLRGKVTIEGQEYTTPMRALTVRFPAANDIKGAATCVAAFDASWTSTKASATATQRREEAFWVQLNTNSNKEDYELTTKVFGPWVTNLEGAWVDPGATPADNPAAPAPNATGAVYTVGIFHTHTPTVFRTVGRGVGPSGADGNYANAKGMPIFAYDYVGDASGNSPAGHPLNSAAKVYTAGPTRRATP</sequence>
<comment type="caution">
    <text evidence="2">The sequence shown here is derived from an EMBL/GenBank/DDBJ whole genome shotgun (WGS) entry which is preliminary data.</text>
</comment>
<dbReference type="EMBL" id="JAPDDR010000007">
    <property type="protein sequence ID" value="MCW1914888.1"/>
    <property type="molecule type" value="Genomic_DNA"/>
</dbReference>
<dbReference type="Proteomes" id="UP001165653">
    <property type="component" value="Unassembled WGS sequence"/>
</dbReference>
<name>A0ABT3G4Y1_9BACT</name>
<gene>
    <name evidence="2" type="ORF">OJ996_14970</name>
</gene>
<accession>A0ABT3G4Y1</accession>
<keyword evidence="3" id="KW-1185">Reference proteome</keyword>
<feature type="chain" id="PRO_5046547081" evidence="1">
    <location>
        <begin position="22"/>
        <end position="863"/>
    </location>
</feature>
<dbReference type="RefSeq" id="WP_264514424.1">
    <property type="nucleotide sequence ID" value="NZ_JAPDDR010000007.1"/>
</dbReference>
<reference evidence="2" key="1">
    <citation type="submission" date="2022-10" db="EMBL/GenBank/DDBJ databases">
        <title>Luteolibacter sp. GHJ8, whole genome shotgun sequencing project.</title>
        <authorList>
            <person name="Zhao G."/>
            <person name="Shen L."/>
        </authorList>
    </citation>
    <scope>NUCLEOTIDE SEQUENCE</scope>
    <source>
        <strain evidence="2">GHJ8</strain>
    </source>
</reference>
<protein>
    <submittedName>
        <fullName evidence="2">Carboxypeptidase-like regulatory domain-containing protein</fullName>
    </submittedName>
</protein>
<evidence type="ECO:0000313" key="2">
    <source>
        <dbReference type="EMBL" id="MCW1914888.1"/>
    </source>
</evidence>
<evidence type="ECO:0000313" key="3">
    <source>
        <dbReference type="Proteomes" id="UP001165653"/>
    </source>
</evidence>
<evidence type="ECO:0000256" key="1">
    <source>
        <dbReference type="SAM" id="SignalP"/>
    </source>
</evidence>